<dbReference type="RefSeq" id="WP_190307510.1">
    <property type="nucleotide sequence ID" value="NZ_JACNYK010000001.1"/>
</dbReference>
<proteinExistence type="predicted"/>
<dbReference type="PANTHER" id="PTHR43179:SF7">
    <property type="entry name" value="RHAMNOSYLTRANSFERASE WBBL"/>
    <property type="match status" value="1"/>
</dbReference>
<dbReference type="Gene3D" id="3.90.550.10">
    <property type="entry name" value="Spore Coat Polysaccharide Biosynthesis Protein SpsA, Chain A"/>
    <property type="match status" value="1"/>
</dbReference>
<dbReference type="InterPro" id="IPR001173">
    <property type="entry name" value="Glyco_trans_2-like"/>
</dbReference>
<name>A0ABR7XZ84_9SPHI</name>
<protein>
    <submittedName>
        <fullName evidence="2">Glycosyltransferase family 2 protein</fullName>
    </submittedName>
</protein>
<reference evidence="2 3" key="1">
    <citation type="submission" date="2020-08" db="EMBL/GenBank/DDBJ databases">
        <title>Sphingobacterium sp. DN00404 isolated from aquaculture water.</title>
        <authorList>
            <person name="Zhang M."/>
        </authorList>
    </citation>
    <scope>NUCLEOTIDE SEQUENCE [LARGE SCALE GENOMIC DNA]</scope>
    <source>
        <strain evidence="2 3">KCTC 32294</strain>
    </source>
</reference>
<comment type="caution">
    <text evidence="2">The sequence shown here is derived from an EMBL/GenBank/DDBJ whole genome shotgun (WGS) entry which is preliminary data.</text>
</comment>
<dbReference type="Pfam" id="PF00535">
    <property type="entry name" value="Glycos_transf_2"/>
    <property type="match status" value="1"/>
</dbReference>
<dbReference type="EMBL" id="JACNYK010000001">
    <property type="protein sequence ID" value="MBD1424360.1"/>
    <property type="molecule type" value="Genomic_DNA"/>
</dbReference>
<accession>A0ABR7XZ84</accession>
<keyword evidence="3" id="KW-1185">Reference proteome</keyword>
<evidence type="ECO:0000313" key="3">
    <source>
        <dbReference type="Proteomes" id="UP000606494"/>
    </source>
</evidence>
<dbReference type="InterPro" id="IPR029044">
    <property type="entry name" value="Nucleotide-diphossugar_trans"/>
</dbReference>
<dbReference type="Proteomes" id="UP000606494">
    <property type="component" value="Unassembled WGS sequence"/>
</dbReference>
<dbReference type="PANTHER" id="PTHR43179">
    <property type="entry name" value="RHAMNOSYLTRANSFERASE WBBL"/>
    <property type="match status" value="1"/>
</dbReference>
<dbReference type="SUPFAM" id="SSF53448">
    <property type="entry name" value="Nucleotide-diphospho-sugar transferases"/>
    <property type="match status" value="1"/>
</dbReference>
<sequence>MKSVLSIIVTYNFEPWLDKCLSSLLHSSYPTDIIIIDNASQDNTVELIRQNYPQIILLESRVNLGFGKANNLGFAYALDNGYDFVFLVNQDAWVQSNCLAYLTEKPYPKDIGIISPMHYDGTGQALDKGFADYMKQVDANENIVTSPFVNAAFWLIPLFILKQVGGFSPLFYHYGEDSDYVHRLHYHGYKIAVNREAIAYHDRQNRTSDDSRKAFFKREFIYFLTEYANIKYSFPKAFIYAVLASIKKALQAIYKDRYTFVAYLGIALKLMEKTKAVVTTRRANKKTENRYWLKNL</sequence>
<feature type="domain" description="Glycosyltransferase 2-like" evidence="1">
    <location>
        <begin position="7"/>
        <end position="104"/>
    </location>
</feature>
<gene>
    <name evidence="2" type="ORF">H8B17_02100</name>
</gene>
<organism evidence="2 3">
    <name type="scientific">Sphingobacterium arenae</name>
    <dbReference type="NCBI Taxonomy" id="1280598"/>
    <lineage>
        <taxon>Bacteria</taxon>
        <taxon>Pseudomonadati</taxon>
        <taxon>Bacteroidota</taxon>
        <taxon>Sphingobacteriia</taxon>
        <taxon>Sphingobacteriales</taxon>
        <taxon>Sphingobacteriaceae</taxon>
        <taxon>Sphingobacterium</taxon>
    </lineage>
</organism>
<dbReference type="CDD" id="cd04186">
    <property type="entry name" value="GT_2_like_c"/>
    <property type="match status" value="1"/>
</dbReference>
<evidence type="ECO:0000259" key="1">
    <source>
        <dbReference type="Pfam" id="PF00535"/>
    </source>
</evidence>
<evidence type="ECO:0000313" key="2">
    <source>
        <dbReference type="EMBL" id="MBD1424360.1"/>
    </source>
</evidence>